<dbReference type="InterPro" id="IPR025289">
    <property type="entry name" value="DUF4081"/>
</dbReference>
<keyword evidence="4" id="KW-1185">Reference proteome</keyword>
<protein>
    <submittedName>
        <fullName evidence="3">DUF4081 domain-containing protein</fullName>
    </submittedName>
</protein>
<evidence type="ECO:0000313" key="4">
    <source>
        <dbReference type="Proteomes" id="UP000503540"/>
    </source>
</evidence>
<evidence type="ECO:0000256" key="1">
    <source>
        <dbReference type="SAM" id="MobiDB-lite"/>
    </source>
</evidence>
<sequence length="353" mass="38800">MRRPAVPEDSGVAFVMHLPRLRFSWQAVRVRSLLEPTRRARYTPARQLANRDLAQVLRVLDADPVASCMVAARLQEFGLDGRGGQGELWSRGGPAESLCFSGANLVPLRGDHDALRAFADRAARWPRVCSSVVGRQELALPLWEMLSHRWGPEREVRGEQPLLALAQPPLATPDAEVRRVRPDELDRYLCAAIAMFIEEVGVDPRAGDGGRGYRRRIASLIESGRAWARFEDGEVVYKAEIGSLSRRTGQIQGCGCIRIGAGAGTAPRARRRWRMRSSPRAAPPACTSTITTPSPGARTVASDSGKSPPSPRCCWTERRSGRADPVCPPGLLAIGHYHRSRCRYGRNADSPLC</sequence>
<name>A0A6G9YMP8_9NOCA</name>
<accession>A0A6G9YMP8</accession>
<dbReference type="EMBL" id="CP046172">
    <property type="protein sequence ID" value="QIS14478.1"/>
    <property type="molecule type" value="Genomic_DNA"/>
</dbReference>
<proteinExistence type="predicted"/>
<feature type="compositionally biased region" description="Basic residues" evidence="1">
    <location>
        <begin position="268"/>
        <end position="277"/>
    </location>
</feature>
<evidence type="ECO:0000259" key="2">
    <source>
        <dbReference type="Pfam" id="PF13312"/>
    </source>
</evidence>
<dbReference type="Proteomes" id="UP000503540">
    <property type="component" value="Chromosome"/>
</dbReference>
<dbReference type="Pfam" id="PF13312">
    <property type="entry name" value="DUF4081"/>
    <property type="match status" value="1"/>
</dbReference>
<dbReference type="AlphaFoldDB" id="A0A6G9YMP8"/>
<feature type="compositionally biased region" description="Low complexity" evidence="1">
    <location>
        <begin position="278"/>
        <end position="289"/>
    </location>
</feature>
<reference evidence="3 4" key="1">
    <citation type="journal article" date="2019" name="ACS Chem. Biol.">
        <title>Identification and Mobilization of a Cryptic Antibiotic Biosynthesis Gene Locus from a Human-Pathogenic Nocardia Isolate.</title>
        <authorList>
            <person name="Herisse M."/>
            <person name="Ishida K."/>
            <person name="Porter J.L."/>
            <person name="Howden B."/>
            <person name="Hertweck C."/>
            <person name="Stinear T.P."/>
            <person name="Pidot S.J."/>
        </authorList>
    </citation>
    <scope>NUCLEOTIDE SEQUENCE [LARGE SCALE GENOMIC DNA]</scope>
    <source>
        <strain evidence="3 4">AUSMDU00012717</strain>
    </source>
</reference>
<feature type="domain" description="DUF4081" evidence="2">
    <location>
        <begin position="86"/>
        <end position="188"/>
    </location>
</feature>
<evidence type="ECO:0000313" key="3">
    <source>
        <dbReference type="EMBL" id="QIS14478.1"/>
    </source>
</evidence>
<feature type="region of interest" description="Disordered" evidence="1">
    <location>
        <begin position="268"/>
        <end position="314"/>
    </location>
</feature>
<dbReference type="KEGG" id="nah:F5544_33210"/>
<organism evidence="3 4">
    <name type="scientific">Nocardia arthritidis</name>
    <dbReference type="NCBI Taxonomy" id="228602"/>
    <lineage>
        <taxon>Bacteria</taxon>
        <taxon>Bacillati</taxon>
        <taxon>Actinomycetota</taxon>
        <taxon>Actinomycetes</taxon>
        <taxon>Mycobacteriales</taxon>
        <taxon>Nocardiaceae</taxon>
        <taxon>Nocardia</taxon>
    </lineage>
</organism>
<gene>
    <name evidence="3" type="ORF">F5544_33210</name>
</gene>